<dbReference type="EMBL" id="CP072943">
    <property type="protein sequence ID" value="QTX32125.1"/>
    <property type="molecule type" value="Genomic_DNA"/>
</dbReference>
<dbReference type="AlphaFoldDB" id="A0A9Q7EX29"/>
<reference evidence="3" key="1">
    <citation type="submission" date="2021-04" db="EMBL/GenBank/DDBJ databases">
        <title>A novel Synergistetes isolate from a pyrite-forming mixed culture.</title>
        <authorList>
            <person name="Bunk B."/>
            <person name="Sproer C."/>
            <person name="Spring S."/>
            <person name="Pester M."/>
        </authorList>
    </citation>
    <scope>NUCLEOTIDE SEQUENCE [LARGE SCALE GENOMIC DNA]</scope>
    <source>
        <strain evidence="3">J.5.4.2-T.3.5.2</strain>
    </source>
</reference>
<keyword evidence="3" id="KW-1185">Reference proteome</keyword>
<feature type="region of interest" description="Disordered" evidence="1">
    <location>
        <begin position="1"/>
        <end position="44"/>
    </location>
</feature>
<evidence type="ECO:0000256" key="1">
    <source>
        <dbReference type="SAM" id="MobiDB-lite"/>
    </source>
</evidence>
<name>A0A9Q7EX29_9BACT</name>
<dbReference type="Proteomes" id="UP000671879">
    <property type="component" value="Chromosome"/>
</dbReference>
<sequence length="249" mass="28838">MGFNEIAPFDDPLPEIIEEEPDCDDIETEEDEYDEPTDEEPDPFEELHQGLRLNLIWLWDGECLLWCGRRLPRKKPLFWEKLRLAVETLLKRLPEVDPIFCDFQALQGLAQSTWIDGLTDNRSGSANLEGQAMTDLDGHLFPLARLLADQGNAEGELPKYLKTAWLEETIRKRLGLDARASVSWRQVKTWLPEAVENFCRDLGRITAEAFPLKETVIPFQQPQESTLQRKWLAELRADNRPTKRKEPLQ</sequence>
<dbReference type="RefSeq" id="WP_274373339.1">
    <property type="nucleotide sequence ID" value="NZ_CP072943.1"/>
</dbReference>
<proteinExistence type="predicted"/>
<gene>
    <name evidence="2" type="ORF">KAR29_12575</name>
</gene>
<feature type="compositionally biased region" description="Acidic residues" evidence="1">
    <location>
        <begin position="12"/>
        <end position="44"/>
    </location>
</feature>
<protein>
    <submittedName>
        <fullName evidence="2">Uncharacterized protein</fullName>
    </submittedName>
</protein>
<evidence type="ECO:0000313" key="3">
    <source>
        <dbReference type="Proteomes" id="UP000671879"/>
    </source>
</evidence>
<organism evidence="2 3">
    <name type="scientific">Aminithiophilus ramosus</name>
    <dbReference type="NCBI Taxonomy" id="3029084"/>
    <lineage>
        <taxon>Bacteria</taxon>
        <taxon>Thermotogati</taxon>
        <taxon>Synergistota</taxon>
        <taxon>Synergistia</taxon>
        <taxon>Synergistales</taxon>
        <taxon>Aminithiophilaceae</taxon>
        <taxon>Aminithiophilus</taxon>
    </lineage>
</organism>
<accession>A0A9Q7EX29</accession>
<dbReference type="KEGG" id="aram:KAR29_12575"/>
<evidence type="ECO:0000313" key="2">
    <source>
        <dbReference type="EMBL" id="QTX32125.1"/>
    </source>
</evidence>